<feature type="domain" description="Nitroreductase" evidence="1">
    <location>
        <begin position="174"/>
        <end position="251"/>
    </location>
</feature>
<proteinExistence type="predicted"/>
<dbReference type="PANTHER" id="PTHR23026">
    <property type="entry name" value="NADPH NITROREDUCTASE"/>
    <property type="match status" value="1"/>
</dbReference>
<dbReference type="EMBL" id="CP046171">
    <property type="protein sequence ID" value="QIS03678.1"/>
    <property type="molecule type" value="Genomic_DNA"/>
</dbReference>
<name>A0A6G9XRZ2_NOCBR</name>
<dbReference type="Proteomes" id="UP000501705">
    <property type="component" value="Chromosome"/>
</dbReference>
<dbReference type="GO" id="GO:0016491">
    <property type="term" value="F:oxidoreductase activity"/>
    <property type="evidence" value="ECO:0007669"/>
    <property type="project" value="InterPro"/>
</dbReference>
<dbReference type="InterPro" id="IPR000415">
    <property type="entry name" value="Nitroreductase-like"/>
</dbReference>
<accession>A0A6G9XRZ2</accession>
<dbReference type="RefSeq" id="WP_167462744.1">
    <property type="nucleotide sequence ID" value="NZ_CP046171.1"/>
</dbReference>
<reference evidence="2 3" key="1">
    <citation type="journal article" date="2019" name="ACS Chem. Biol.">
        <title>Identification and Mobilization of a Cryptic Antibiotic Biosynthesis Gene Locus from a Human-Pathogenic Nocardia Isolate.</title>
        <authorList>
            <person name="Herisse M."/>
            <person name="Ishida K."/>
            <person name="Porter J.L."/>
            <person name="Howden B."/>
            <person name="Hertweck C."/>
            <person name="Stinear T.P."/>
            <person name="Pidot S.J."/>
        </authorList>
    </citation>
    <scope>NUCLEOTIDE SEQUENCE [LARGE SCALE GENOMIC DNA]</scope>
    <source>
        <strain evidence="2 3">AUSMDU00024985</strain>
    </source>
</reference>
<dbReference type="Pfam" id="PF00881">
    <property type="entry name" value="Nitroreductase"/>
    <property type="match status" value="1"/>
</dbReference>
<protein>
    <recommendedName>
        <fullName evidence="1">Nitroreductase domain-containing protein</fullName>
    </recommendedName>
</protein>
<dbReference type="PANTHER" id="PTHR23026:SF123">
    <property type="entry name" value="NAD(P)H NITROREDUCTASE RV3131-RELATED"/>
    <property type="match status" value="1"/>
</dbReference>
<dbReference type="InterPro" id="IPR050627">
    <property type="entry name" value="Nitroreductase/BluB"/>
</dbReference>
<organism evidence="2 3">
    <name type="scientific">Nocardia brasiliensis</name>
    <dbReference type="NCBI Taxonomy" id="37326"/>
    <lineage>
        <taxon>Bacteria</taxon>
        <taxon>Bacillati</taxon>
        <taxon>Actinomycetota</taxon>
        <taxon>Actinomycetes</taxon>
        <taxon>Mycobacteriales</taxon>
        <taxon>Nocardiaceae</taxon>
        <taxon>Nocardia</taxon>
    </lineage>
</organism>
<dbReference type="InterPro" id="IPR029479">
    <property type="entry name" value="Nitroreductase"/>
</dbReference>
<evidence type="ECO:0000259" key="1">
    <source>
        <dbReference type="Pfam" id="PF00881"/>
    </source>
</evidence>
<dbReference type="SUPFAM" id="SSF55469">
    <property type="entry name" value="FMN-dependent nitroreductase-like"/>
    <property type="match status" value="1"/>
</dbReference>
<gene>
    <name evidence="2" type="ORF">F5X71_16325</name>
</gene>
<sequence>MTAPDRAAAPSPSIVRAALALACRAPSVRNTQPWHWVFDGSTLLLYRDTERQLPAIDPQHRQATIGCGAALDHARQAFVSMDWFAHITRIPRPGFPELLAAVEFRLWCGPLNRTAARVRAITRRHSDRLPMLPPEDWPDVLATARELARPHQVSVTEITDDTRPRVADAIYTTRKAALEDRSRLLVLGTAGDSRGQWLHTGEALSNILLECTARGLATCELTQVTEPASTRSLLTERLPLPGVAQVVVRVGTAVEDTAITMSPRRPLSEVLEFQDAASNVSSTSDI</sequence>
<evidence type="ECO:0000313" key="2">
    <source>
        <dbReference type="EMBL" id="QIS03678.1"/>
    </source>
</evidence>
<dbReference type="Gene3D" id="3.40.109.10">
    <property type="entry name" value="NADH Oxidase"/>
    <property type="match status" value="1"/>
</dbReference>
<dbReference type="AlphaFoldDB" id="A0A6G9XRZ2"/>
<evidence type="ECO:0000313" key="3">
    <source>
        <dbReference type="Proteomes" id="UP000501705"/>
    </source>
</evidence>